<comment type="caution">
    <text evidence="2">The sequence shown here is derived from an EMBL/GenBank/DDBJ whole genome shotgun (WGS) entry which is preliminary data.</text>
</comment>
<accession>A0ABU6CU91</accession>
<name>A0ABU6CU91_9GAMM</name>
<keyword evidence="3" id="KW-1185">Reference proteome</keyword>
<dbReference type="InterPro" id="IPR019092">
    <property type="entry name" value="SSO2081-like_dom"/>
</dbReference>
<dbReference type="NCBIfam" id="TIGR02584">
    <property type="entry name" value="cas_NE0113"/>
    <property type="match status" value="1"/>
</dbReference>
<dbReference type="EMBL" id="JAYMYJ010000014">
    <property type="protein sequence ID" value="MEB4589714.1"/>
    <property type="molecule type" value="Genomic_DNA"/>
</dbReference>
<reference evidence="2 3" key="2">
    <citation type="submission" date="2024-01" db="EMBL/GenBank/DDBJ databases">
        <authorList>
            <person name="Xie X."/>
        </authorList>
    </citation>
    <scope>NUCLEOTIDE SEQUENCE [LARGE SCALE GENOMIC DNA]</scope>
    <source>
        <strain evidence="2">SCUT-1</strain>
    </source>
</reference>
<evidence type="ECO:0000313" key="2">
    <source>
        <dbReference type="EMBL" id="MEB4589714.1"/>
    </source>
</evidence>
<dbReference type="Pfam" id="PF09623">
    <property type="entry name" value="Cas_NE0113"/>
    <property type="match status" value="1"/>
</dbReference>
<proteinExistence type="predicted"/>
<dbReference type="Proteomes" id="UP001308005">
    <property type="component" value="Unassembled WGS sequence"/>
</dbReference>
<dbReference type="InterPro" id="IPR013413">
    <property type="entry name" value="CRISPR-assoc_prot_NE0113"/>
</dbReference>
<protein>
    <submittedName>
        <fullName evidence="2">CRISPR-associated ring nuclease Csm6</fullName>
    </submittedName>
</protein>
<feature type="domain" description="CRISPR system ring nuclease SSO2081-like" evidence="1">
    <location>
        <begin position="24"/>
        <end position="199"/>
    </location>
</feature>
<organism evidence="2 3">
    <name type="scientific">Candidatus Thiothrix phosphatis</name>
    <dbReference type="NCBI Taxonomy" id="3112415"/>
    <lineage>
        <taxon>Bacteria</taxon>
        <taxon>Pseudomonadati</taxon>
        <taxon>Pseudomonadota</taxon>
        <taxon>Gammaproteobacteria</taxon>
        <taxon>Thiotrichales</taxon>
        <taxon>Thiotrichaceae</taxon>
        <taxon>Thiothrix</taxon>
    </lineage>
</organism>
<sequence>MTTTNPSHPEQYPRRILLTLAGHSPAIITEVLYALTQTRQPAWLPTEIRIITTKSGKQKLMEGLLGENGALQHLCNDYNIRLPQVTEQHIHVITRDQQELEDIQTDADNTAAADFITELVQRLTEDHDSSLHVSIAGGRKTMTYYLGYALSLFGRMQDRLSHVLVDENRISRDFFYPAPNSDITVMLADIPFVRLREGLGFAKALSEGEYTFNRAVELVQQQFSGIQIELVNGQLYASRIRVTHGKFGRTSLAVYVWLLLRHRAGQEPIRYKSKDDTPNHEYSRELLAVYRQLHGDKGINKMENAIEATGLRADYLRPHLKHCNTALEHSLNKAAVHYQIQSIESGGYVYYPLPTALTAANIHLPIDLEKFARL</sequence>
<evidence type="ECO:0000259" key="1">
    <source>
        <dbReference type="Pfam" id="PF09623"/>
    </source>
</evidence>
<dbReference type="RefSeq" id="WP_324692911.1">
    <property type="nucleotide sequence ID" value="NZ_JAYMYJ010000014.1"/>
</dbReference>
<gene>
    <name evidence="2" type="primary">csm6</name>
    <name evidence="2" type="ORF">VSS37_01855</name>
</gene>
<reference evidence="3" key="1">
    <citation type="submission" date="2023-07" db="EMBL/GenBank/DDBJ databases">
        <title>The carbon used by Thiothrix.</title>
        <authorList>
            <person name="Chen L."/>
        </authorList>
    </citation>
    <scope>NUCLEOTIDE SEQUENCE [LARGE SCALE GENOMIC DNA]</scope>
</reference>
<evidence type="ECO:0000313" key="3">
    <source>
        <dbReference type="Proteomes" id="UP001308005"/>
    </source>
</evidence>